<reference evidence="1 2" key="1">
    <citation type="submission" date="2018-11" db="EMBL/GenBank/DDBJ databases">
        <authorList>
            <consortium name="Pathogen Informatics"/>
        </authorList>
    </citation>
    <scope>NUCLEOTIDE SEQUENCE [LARGE SCALE GENOMIC DNA]</scope>
    <source>
        <strain evidence="1 2">Zambia</strain>
    </source>
</reference>
<gene>
    <name evidence="1" type="ORF">SMRZ_LOCUS12743</name>
</gene>
<protein>
    <submittedName>
        <fullName evidence="1">Uncharacterized protein</fullName>
    </submittedName>
</protein>
<evidence type="ECO:0000313" key="2">
    <source>
        <dbReference type="Proteomes" id="UP000277204"/>
    </source>
</evidence>
<sequence length="33" mass="3889">MSKHDVDNTDSNDSTFDLDYQAYNRILFVVLDH</sequence>
<dbReference type="EMBL" id="UZAI01008371">
    <property type="protein sequence ID" value="VDP01844.1"/>
    <property type="molecule type" value="Genomic_DNA"/>
</dbReference>
<evidence type="ECO:0000313" key="1">
    <source>
        <dbReference type="EMBL" id="VDP01844.1"/>
    </source>
</evidence>
<organism evidence="1 2">
    <name type="scientific">Schistosoma margrebowiei</name>
    <dbReference type="NCBI Taxonomy" id="48269"/>
    <lineage>
        <taxon>Eukaryota</taxon>
        <taxon>Metazoa</taxon>
        <taxon>Spiralia</taxon>
        <taxon>Lophotrochozoa</taxon>
        <taxon>Platyhelminthes</taxon>
        <taxon>Trematoda</taxon>
        <taxon>Digenea</taxon>
        <taxon>Strigeidida</taxon>
        <taxon>Schistosomatoidea</taxon>
        <taxon>Schistosomatidae</taxon>
        <taxon>Schistosoma</taxon>
    </lineage>
</organism>
<dbReference type="Proteomes" id="UP000277204">
    <property type="component" value="Unassembled WGS sequence"/>
</dbReference>
<proteinExistence type="predicted"/>
<name>A0A3P8BAL0_9TREM</name>
<accession>A0A3P8BAL0</accession>
<keyword evidence="2" id="KW-1185">Reference proteome</keyword>
<dbReference type="AlphaFoldDB" id="A0A3P8BAL0"/>